<keyword evidence="1" id="KW-1133">Transmembrane helix</keyword>
<evidence type="ECO:0000313" key="2">
    <source>
        <dbReference type="EMBL" id="GAA0487155.1"/>
    </source>
</evidence>
<keyword evidence="1" id="KW-0472">Membrane</keyword>
<evidence type="ECO:0008006" key="4">
    <source>
        <dbReference type="Google" id="ProtNLM"/>
    </source>
</evidence>
<sequence>MSIEIIRPSRYIHSLGKLKVKVNHNRVVKMKNGETKTVDLGQQQAILQVKHFGTKSNKLTVTDGDSVELGIKKWVYWQPVIIGIVVFISSMLTPQVETLPIFENWPVLLVAGLVGATMGLLAGIPYLFFDSYELYKVHE</sequence>
<feature type="transmembrane region" description="Helical" evidence="1">
    <location>
        <begin position="105"/>
        <end position="129"/>
    </location>
</feature>
<name>A0ABP3KU48_9LACT</name>
<keyword evidence="1" id="KW-0812">Transmembrane</keyword>
<evidence type="ECO:0000256" key="1">
    <source>
        <dbReference type="SAM" id="Phobius"/>
    </source>
</evidence>
<organism evidence="2 3">
    <name type="scientific">Alkalibacterium indicireducens</name>
    <dbReference type="NCBI Taxonomy" id="398758"/>
    <lineage>
        <taxon>Bacteria</taxon>
        <taxon>Bacillati</taxon>
        <taxon>Bacillota</taxon>
        <taxon>Bacilli</taxon>
        <taxon>Lactobacillales</taxon>
        <taxon>Carnobacteriaceae</taxon>
        <taxon>Alkalibacterium</taxon>
    </lineage>
</organism>
<comment type="caution">
    <text evidence="2">The sequence shown here is derived from an EMBL/GenBank/DDBJ whole genome shotgun (WGS) entry which is preliminary data.</text>
</comment>
<feature type="transmembrane region" description="Helical" evidence="1">
    <location>
        <begin position="74"/>
        <end position="93"/>
    </location>
</feature>
<protein>
    <recommendedName>
        <fullName evidence="4">Positive regulator of sigma(E), RseC/MucC</fullName>
    </recommendedName>
</protein>
<dbReference type="RefSeq" id="WP_346024880.1">
    <property type="nucleotide sequence ID" value="NZ_BAAADA010000126.1"/>
</dbReference>
<reference evidence="3" key="1">
    <citation type="journal article" date="2019" name="Int. J. Syst. Evol. Microbiol.">
        <title>The Global Catalogue of Microorganisms (GCM) 10K type strain sequencing project: providing services to taxonomists for standard genome sequencing and annotation.</title>
        <authorList>
            <consortium name="The Broad Institute Genomics Platform"/>
            <consortium name="The Broad Institute Genome Sequencing Center for Infectious Disease"/>
            <person name="Wu L."/>
            <person name="Ma J."/>
        </authorList>
    </citation>
    <scope>NUCLEOTIDE SEQUENCE [LARGE SCALE GENOMIC DNA]</scope>
    <source>
        <strain evidence="3">JCM 14232</strain>
    </source>
</reference>
<dbReference type="EMBL" id="BAAADA010000126">
    <property type="protein sequence ID" value="GAA0487155.1"/>
    <property type="molecule type" value="Genomic_DNA"/>
</dbReference>
<proteinExistence type="predicted"/>
<accession>A0ABP3KU48</accession>
<gene>
    <name evidence="2" type="ORF">GCM10008936_14620</name>
</gene>
<evidence type="ECO:0000313" key="3">
    <source>
        <dbReference type="Proteomes" id="UP001410648"/>
    </source>
</evidence>
<keyword evidence="3" id="KW-1185">Reference proteome</keyword>
<dbReference type="Proteomes" id="UP001410648">
    <property type="component" value="Unassembled WGS sequence"/>
</dbReference>